<evidence type="ECO:0000313" key="3">
    <source>
        <dbReference type="EMBL" id="CAJ0940417.1"/>
    </source>
</evidence>
<evidence type="ECO:0000256" key="1">
    <source>
        <dbReference type="PROSITE-ProRule" id="PRU01077"/>
    </source>
</evidence>
<dbReference type="InterPro" id="IPR001060">
    <property type="entry name" value="FCH_dom"/>
</dbReference>
<comment type="caution">
    <text evidence="3">The sequence shown here is derived from an EMBL/GenBank/DDBJ whole genome shotgun (WGS) entry which is preliminary data.</text>
</comment>
<feature type="domain" description="F-BAR" evidence="2">
    <location>
        <begin position="23"/>
        <end position="196"/>
    </location>
</feature>
<dbReference type="Proteomes" id="UP001176940">
    <property type="component" value="Unassembled WGS sequence"/>
</dbReference>
<gene>
    <name evidence="3" type="ORF">RIMI_LOCUS8569280</name>
</gene>
<dbReference type="SUPFAM" id="SSF103657">
    <property type="entry name" value="BAR/IMD domain-like"/>
    <property type="match status" value="1"/>
</dbReference>
<dbReference type="InterPro" id="IPR027267">
    <property type="entry name" value="AH/BAR_dom_sf"/>
</dbReference>
<evidence type="ECO:0000313" key="4">
    <source>
        <dbReference type="Proteomes" id="UP001176940"/>
    </source>
</evidence>
<keyword evidence="1" id="KW-0175">Coiled coil</keyword>
<sequence length="196" mass="22108">MFGISIHKLLTIVGRNLDPFLLTKLVSLIQGEKNNGFDVLYHNMKHGQISTKELSEFIRERSAIEEAYSRSMTKLAKSTSNCTQLGTFGPVWDVFKVSTEKLATCHLELVKKLQDLIKDLQKYGEEQLKAHKKTKEEVSGTLEAVQNIQSITQSLQKAKELYNIKCVEHERLKKEGAAAKEIEKVLSSGYGAASHW</sequence>
<evidence type="ECO:0000259" key="2">
    <source>
        <dbReference type="PROSITE" id="PS51741"/>
    </source>
</evidence>
<name>A0ABN9LF72_9NEOB</name>
<proteinExistence type="predicted"/>
<dbReference type="PANTHER" id="PTHR23065:SF8">
    <property type="entry name" value="F-BAR DOMAIN ONLY PROTEIN 2"/>
    <property type="match status" value="1"/>
</dbReference>
<protein>
    <recommendedName>
        <fullName evidence="2">F-BAR domain-containing protein</fullName>
    </recommendedName>
</protein>
<organism evidence="3 4">
    <name type="scientific">Ranitomeya imitator</name>
    <name type="common">mimic poison frog</name>
    <dbReference type="NCBI Taxonomy" id="111125"/>
    <lineage>
        <taxon>Eukaryota</taxon>
        <taxon>Metazoa</taxon>
        <taxon>Chordata</taxon>
        <taxon>Craniata</taxon>
        <taxon>Vertebrata</taxon>
        <taxon>Euteleostomi</taxon>
        <taxon>Amphibia</taxon>
        <taxon>Batrachia</taxon>
        <taxon>Anura</taxon>
        <taxon>Neobatrachia</taxon>
        <taxon>Hyloidea</taxon>
        <taxon>Dendrobatidae</taxon>
        <taxon>Dendrobatinae</taxon>
        <taxon>Ranitomeya</taxon>
    </lineage>
</organism>
<dbReference type="EMBL" id="CAUEEQ010017090">
    <property type="protein sequence ID" value="CAJ0940417.1"/>
    <property type="molecule type" value="Genomic_DNA"/>
</dbReference>
<reference evidence="3" key="1">
    <citation type="submission" date="2023-07" db="EMBL/GenBank/DDBJ databases">
        <authorList>
            <person name="Stuckert A."/>
        </authorList>
    </citation>
    <scope>NUCLEOTIDE SEQUENCE</scope>
</reference>
<keyword evidence="4" id="KW-1185">Reference proteome</keyword>
<accession>A0ABN9LF72</accession>
<dbReference type="PROSITE" id="PS51741">
    <property type="entry name" value="F_BAR"/>
    <property type="match status" value="1"/>
</dbReference>
<dbReference type="PANTHER" id="PTHR23065">
    <property type="entry name" value="PROLINE-SERINE-THREONINE PHOSPHATASE INTERACTING PROTEIN 1"/>
    <property type="match status" value="1"/>
</dbReference>
<dbReference type="SMART" id="SM00055">
    <property type="entry name" value="FCH"/>
    <property type="match status" value="1"/>
</dbReference>
<dbReference type="Pfam" id="PF00611">
    <property type="entry name" value="FCH"/>
    <property type="match status" value="1"/>
</dbReference>
<dbReference type="InterPro" id="IPR031160">
    <property type="entry name" value="F_BAR_dom"/>
</dbReference>
<dbReference type="Gene3D" id="1.20.1270.60">
    <property type="entry name" value="Arfaptin homology (AH) domain/BAR domain"/>
    <property type="match status" value="1"/>
</dbReference>